<protein>
    <submittedName>
        <fullName evidence="5">GntR family transcriptional regulator</fullName>
    </submittedName>
</protein>
<dbReference type="Gene3D" id="1.10.10.10">
    <property type="entry name" value="Winged helix-like DNA-binding domain superfamily/Winged helix DNA-binding domain"/>
    <property type="match status" value="1"/>
</dbReference>
<dbReference type="SUPFAM" id="SSF46785">
    <property type="entry name" value="Winged helix' DNA-binding domain"/>
    <property type="match status" value="1"/>
</dbReference>
<evidence type="ECO:0000256" key="3">
    <source>
        <dbReference type="ARBA" id="ARBA00023163"/>
    </source>
</evidence>
<dbReference type="STRING" id="1424334.W822_09215"/>
<keyword evidence="3" id="KW-0804">Transcription</keyword>
<dbReference type="RefSeq" id="WP_024004818.1">
    <property type="nucleotide sequence ID" value="NZ_KI650979.1"/>
</dbReference>
<gene>
    <name evidence="5" type="ORF">W822_09215</name>
</gene>
<dbReference type="GO" id="GO:0003700">
    <property type="term" value="F:DNA-binding transcription factor activity"/>
    <property type="evidence" value="ECO:0007669"/>
    <property type="project" value="InterPro"/>
</dbReference>
<dbReference type="AlphaFoldDB" id="V8QUG9"/>
<evidence type="ECO:0000313" key="5">
    <source>
        <dbReference type="EMBL" id="ETF02998.1"/>
    </source>
</evidence>
<dbReference type="HOGENOM" id="CLU_063236_3_1_4"/>
<comment type="caution">
    <text evidence="5">The sequence shown here is derived from an EMBL/GenBank/DDBJ whole genome shotgun (WGS) entry which is preliminary data.</text>
</comment>
<dbReference type="SUPFAM" id="SSF64288">
    <property type="entry name" value="Chorismate lyase-like"/>
    <property type="match status" value="1"/>
</dbReference>
<dbReference type="eggNOG" id="COG2188">
    <property type="taxonomic scope" value="Bacteria"/>
</dbReference>
<dbReference type="InterPro" id="IPR036390">
    <property type="entry name" value="WH_DNA-bd_sf"/>
</dbReference>
<evidence type="ECO:0000313" key="6">
    <source>
        <dbReference type="Proteomes" id="UP000018733"/>
    </source>
</evidence>
<dbReference type="SMART" id="SM00866">
    <property type="entry name" value="UTRA"/>
    <property type="match status" value="1"/>
</dbReference>
<reference evidence="5 6" key="1">
    <citation type="journal article" date="2014" name="Genome Announc.">
        <title>Draft Genome Sequence of Advenella kashmirensis Strain W13003, a Polycyclic Aromatic Hydrocarbon-Degrading Bacterium.</title>
        <authorList>
            <person name="Wang X."/>
            <person name="Jin D."/>
            <person name="Zhou L."/>
            <person name="Wu L."/>
            <person name="An W."/>
            <person name="Zhao L."/>
        </authorList>
    </citation>
    <scope>NUCLEOTIDE SEQUENCE [LARGE SCALE GENOMIC DNA]</scope>
    <source>
        <strain evidence="5 6">W13003</strain>
    </source>
</reference>
<dbReference type="GO" id="GO:0003677">
    <property type="term" value="F:DNA binding"/>
    <property type="evidence" value="ECO:0007669"/>
    <property type="project" value="UniProtKB-KW"/>
</dbReference>
<keyword evidence="1" id="KW-0805">Transcription regulation</keyword>
<dbReference type="InterPro" id="IPR028978">
    <property type="entry name" value="Chorismate_lyase_/UTRA_dom_sf"/>
</dbReference>
<dbReference type="InterPro" id="IPR011663">
    <property type="entry name" value="UTRA"/>
</dbReference>
<dbReference type="OrthoDB" id="8584262at2"/>
<evidence type="ECO:0000256" key="2">
    <source>
        <dbReference type="ARBA" id="ARBA00023125"/>
    </source>
</evidence>
<keyword evidence="6" id="KW-1185">Reference proteome</keyword>
<dbReference type="EMBL" id="AYXT01000009">
    <property type="protein sequence ID" value="ETF02998.1"/>
    <property type="molecule type" value="Genomic_DNA"/>
</dbReference>
<dbReference type="PANTHER" id="PTHR44846">
    <property type="entry name" value="MANNOSYL-D-GLYCERATE TRANSPORT/METABOLISM SYSTEM REPRESSOR MNGR-RELATED"/>
    <property type="match status" value="1"/>
</dbReference>
<evidence type="ECO:0000259" key="4">
    <source>
        <dbReference type="PROSITE" id="PS50949"/>
    </source>
</evidence>
<organism evidence="5 6">
    <name type="scientific">Advenella kashmirensis W13003</name>
    <dbReference type="NCBI Taxonomy" id="1424334"/>
    <lineage>
        <taxon>Bacteria</taxon>
        <taxon>Pseudomonadati</taxon>
        <taxon>Pseudomonadota</taxon>
        <taxon>Betaproteobacteria</taxon>
        <taxon>Burkholderiales</taxon>
        <taxon>Alcaligenaceae</taxon>
    </lineage>
</organism>
<dbReference type="SMART" id="SM00345">
    <property type="entry name" value="HTH_GNTR"/>
    <property type="match status" value="1"/>
</dbReference>
<dbReference type="CDD" id="cd07377">
    <property type="entry name" value="WHTH_GntR"/>
    <property type="match status" value="1"/>
</dbReference>
<dbReference type="InterPro" id="IPR036388">
    <property type="entry name" value="WH-like_DNA-bd_sf"/>
</dbReference>
<evidence type="ECO:0000256" key="1">
    <source>
        <dbReference type="ARBA" id="ARBA00023015"/>
    </source>
</evidence>
<dbReference type="Pfam" id="PF00392">
    <property type="entry name" value="GntR"/>
    <property type="match status" value="1"/>
</dbReference>
<dbReference type="PROSITE" id="PS50949">
    <property type="entry name" value="HTH_GNTR"/>
    <property type="match status" value="1"/>
</dbReference>
<proteinExistence type="predicted"/>
<dbReference type="Pfam" id="PF07702">
    <property type="entry name" value="UTRA"/>
    <property type="match status" value="1"/>
</dbReference>
<accession>V8QUG9</accession>
<dbReference type="InterPro" id="IPR000524">
    <property type="entry name" value="Tscrpt_reg_HTH_GntR"/>
</dbReference>
<keyword evidence="2" id="KW-0238">DNA-binding</keyword>
<sequence length="261" mass="29080">MPTSKVSLKAQGTLLHYQLFLTLRQQILDGVYLEGQQLPTQDTLTRQFKVSRITVRRALSELQTEGLIRNEQGVGSFVLPNQRKPAATVSLTYLQGLKQVVHETRVLLILSELAKPPLTIARAIGLSEDKNAVHVVRVRERKGTPLMLLDAWMLPRFAPILTASALRSRPLYELLISDGTQLGEVVQEVTAEMADPNVADHLKIKVNSPVLRTTRLVYDSKQQPLQYLVIRATPLRSRMVMSISGKELNTVSAGHLVHDVG</sequence>
<dbReference type="Gene3D" id="3.40.1410.10">
    <property type="entry name" value="Chorismate lyase-like"/>
    <property type="match status" value="1"/>
</dbReference>
<name>V8QUG9_9BURK</name>
<dbReference type="PANTHER" id="PTHR44846:SF1">
    <property type="entry name" value="MANNOSYL-D-GLYCERATE TRANSPORT_METABOLISM SYSTEM REPRESSOR MNGR-RELATED"/>
    <property type="match status" value="1"/>
</dbReference>
<dbReference type="PRINTS" id="PR00035">
    <property type="entry name" value="HTHGNTR"/>
</dbReference>
<dbReference type="GO" id="GO:0045892">
    <property type="term" value="P:negative regulation of DNA-templated transcription"/>
    <property type="evidence" value="ECO:0007669"/>
    <property type="project" value="TreeGrafter"/>
</dbReference>
<dbReference type="InterPro" id="IPR050679">
    <property type="entry name" value="Bact_HTH_transcr_reg"/>
</dbReference>
<feature type="domain" description="HTH gntR-type" evidence="4">
    <location>
        <begin position="13"/>
        <end position="81"/>
    </location>
</feature>
<dbReference type="PATRIC" id="fig|1424334.3.peg.1851"/>
<dbReference type="Proteomes" id="UP000018733">
    <property type="component" value="Unassembled WGS sequence"/>
</dbReference>